<dbReference type="Pfam" id="PF01804">
    <property type="entry name" value="Penicil_amidase"/>
    <property type="match status" value="1"/>
</dbReference>
<dbReference type="PIRSF" id="PIRSF001227">
    <property type="entry name" value="Pen_acylase"/>
    <property type="match status" value="1"/>
</dbReference>
<dbReference type="EMBL" id="CP002959">
    <property type="protein sequence ID" value="AFM11757.1"/>
    <property type="molecule type" value="Genomic_DNA"/>
</dbReference>
<feature type="binding site" evidence="5">
    <location>
        <position position="281"/>
    </location>
    <ligand>
        <name>Ca(2+)</name>
        <dbReference type="ChEBI" id="CHEBI:29108"/>
    </ligand>
</feature>
<comment type="similarity">
    <text evidence="1">Belongs to the peptidase S45 family.</text>
</comment>
<dbReference type="HOGENOM" id="CLU_011790_0_1_12"/>
<keyword evidence="5" id="KW-0479">Metal-binding</keyword>
<comment type="cofactor">
    <cofactor evidence="5">
        <name>Ca(2+)</name>
        <dbReference type="ChEBI" id="CHEBI:29108"/>
    </cofactor>
    <text evidence="5">Binds 1 Ca(2+) ion per dimer.</text>
</comment>
<evidence type="ECO:0000256" key="5">
    <source>
        <dbReference type="PIRSR" id="PIRSR001227-2"/>
    </source>
</evidence>
<dbReference type="GO" id="GO:0046872">
    <property type="term" value="F:metal ion binding"/>
    <property type="evidence" value="ECO:0007669"/>
    <property type="project" value="UniProtKB-KW"/>
</dbReference>
<feature type="binding site" evidence="5">
    <location>
        <position position="282"/>
    </location>
    <ligand>
        <name>Ca(2+)</name>
        <dbReference type="ChEBI" id="CHEBI:29108"/>
    </ligand>
</feature>
<feature type="binding site" evidence="5">
    <location>
        <position position="146"/>
    </location>
    <ligand>
        <name>Ca(2+)</name>
        <dbReference type="ChEBI" id="CHEBI:29108"/>
    </ligand>
</feature>
<feature type="active site" description="Nucleophile" evidence="4">
    <location>
        <position position="206"/>
    </location>
</feature>
<organism evidence="6 7">
    <name type="scientific">Turneriella parva (strain ATCC BAA-1111 / DSM 21527 / NCTC 11395 / H)</name>
    <name type="common">Leptospira parva</name>
    <dbReference type="NCBI Taxonomy" id="869212"/>
    <lineage>
        <taxon>Bacteria</taxon>
        <taxon>Pseudomonadati</taxon>
        <taxon>Spirochaetota</taxon>
        <taxon>Spirochaetia</taxon>
        <taxon>Leptospirales</taxon>
        <taxon>Leptospiraceae</taxon>
        <taxon>Turneriella</taxon>
    </lineage>
</organism>
<dbReference type="RefSeq" id="WP_014802274.1">
    <property type="nucleotide sequence ID" value="NC_018020.1"/>
</dbReference>
<dbReference type="InterPro" id="IPR043147">
    <property type="entry name" value="Penicillin_amidase_A-knob"/>
</dbReference>
<dbReference type="InterPro" id="IPR023343">
    <property type="entry name" value="Penicillin_amidase_dom1"/>
</dbReference>
<evidence type="ECO:0000256" key="1">
    <source>
        <dbReference type="ARBA" id="ARBA00006586"/>
    </source>
</evidence>
<dbReference type="GO" id="GO:0016811">
    <property type="term" value="F:hydrolase activity, acting on carbon-nitrogen (but not peptide) bonds, in linear amides"/>
    <property type="evidence" value="ECO:0007669"/>
    <property type="project" value="InterPro"/>
</dbReference>
<evidence type="ECO:0000256" key="3">
    <source>
        <dbReference type="ARBA" id="ARBA00023145"/>
    </source>
</evidence>
<dbReference type="OrthoDB" id="9759796at2"/>
<dbReference type="InterPro" id="IPR029055">
    <property type="entry name" value="Ntn_hydrolases_N"/>
</dbReference>
<dbReference type="Gene3D" id="3.60.20.10">
    <property type="entry name" value="Glutamine Phosphoribosylpyrophosphate, subunit 1, domain 1"/>
    <property type="match status" value="1"/>
</dbReference>
<dbReference type="InterPro" id="IPR043146">
    <property type="entry name" value="Penicillin_amidase_N_B-knob"/>
</dbReference>
<dbReference type="Gene3D" id="1.10.1400.10">
    <property type="match status" value="1"/>
</dbReference>
<dbReference type="KEGG" id="tpx:Turpa_1109"/>
<evidence type="ECO:0000256" key="2">
    <source>
        <dbReference type="ARBA" id="ARBA00022801"/>
    </source>
</evidence>
<dbReference type="AlphaFoldDB" id="I4B3A0"/>
<dbReference type="PANTHER" id="PTHR34218">
    <property type="entry name" value="PEPTIDASE S45 PENICILLIN AMIDASE"/>
    <property type="match status" value="1"/>
</dbReference>
<dbReference type="InterPro" id="IPR002692">
    <property type="entry name" value="S45"/>
</dbReference>
<keyword evidence="5" id="KW-0106">Calcium</keyword>
<dbReference type="PANTHER" id="PTHR34218:SF4">
    <property type="entry name" value="ACYL-HOMOSERINE LACTONE ACYLASE QUIP"/>
    <property type="match status" value="1"/>
</dbReference>
<dbReference type="MEROPS" id="S45.003"/>
<keyword evidence="3" id="KW-0865">Zymogen</keyword>
<reference evidence="6 7" key="1">
    <citation type="submission" date="2012-06" db="EMBL/GenBank/DDBJ databases">
        <title>The complete chromosome of genome of Turneriella parva DSM 21527.</title>
        <authorList>
            <consortium name="US DOE Joint Genome Institute (JGI-PGF)"/>
            <person name="Lucas S."/>
            <person name="Han J."/>
            <person name="Lapidus A."/>
            <person name="Bruce D."/>
            <person name="Goodwin L."/>
            <person name="Pitluck S."/>
            <person name="Peters L."/>
            <person name="Kyrpides N."/>
            <person name="Mavromatis K."/>
            <person name="Ivanova N."/>
            <person name="Mikhailova N."/>
            <person name="Chertkov O."/>
            <person name="Detter J.C."/>
            <person name="Tapia R."/>
            <person name="Han C."/>
            <person name="Land M."/>
            <person name="Hauser L."/>
            <person name="Markowitz V."/>
            <person name="Cheng J.-F."/>
            <person name="Hugenholtz P."/>
            <person name="Woyke T."/>
            <person name="Wu D."/>
            <person name="Gronow S."/>
            <person name="Wellnitz S."/>
            <person name="Brambilla E."/>
            <person name="Klenk H.-P."/>
            <person name="Eisen J.A."/>
        </authorList>
    </citation>
    <scope>NUCLEOTIDE SEQUENCE [LARGE SCALE GENOMIC DNA]</scope>
    <source>
        <strain evidence="7">ATCC BAA-1111 / DSM 21527 / NCTC 11395 / H</strain>
    </source>
</reference>
<dbReference type="STRING" id="869212.Turpa_1109"/>
<protein>
    <submittedName>
        <fullName evidence="6">Peptidase S45 penicillin amidase</fullName>
    </submittedName>
</protein>
<dbReference type="Gene3D" id="2.30.120.10">
    <property type="match status" value="1"/>
</dbReference>
<name>I4B3A0_TURPD</name>
<keyword evidence="7" id="KW-1185">Reference proteome</keyword>
<dbReference type="SUPFAM" id="SSF56235">
    <property type="entry name" value="N-terminal nucleophile aminohydrolases (Ntn hydrolases)"/>
    <property type="match status" value="1"/>
</dbReference>
<evidence type="ECO:0000313" key="6">
    <source>
        <dbReference type="EMBL" id="AFM11757.1"/>
    </source>
</evidence>
<dbReference type="Gene3D" id="1.10.439.10">
    <property type="entry name" value="Penicillin Amidohydrolase, domain 1"/>
    <property type="match status" value="1"/>
</dbReference>
<dbReference type="GO" id="GO:0017000">
    <property type="term" value="P:antibiotic biosynthetic process"/>
    <property type="evidence" value="ECO:0007669"/>
    <property type="project" value="InterPro"/>
</dbReference>
<gene>
    <name evidence="6" type="ordered locus">Turpa_1109</name>
</gene>
<dbReference type="Proteomes" id="UP000006048">
    <property type="component" value="Chromosome"/>
</dbReference>
<accession>I4B3A0</accession>
<keyword evidence="2" id="KW-0378">Hydrolase</keyword>
<sequence>MPTRKTSFTTDTNGIPHIDATDARDLFRQLGVVHATERSVQMILMRILGQGRGSELLDSSDMMLGIDTFFRRMNWTKGLAAEILKLSAAEQAQLAAYCDGINSVLTKKTPWEFKLVGYRFEPWLPEHSILIARMMGYLTLSQSQGEVEKLFVELVQAGASVKHLEELFPGLLQHADLELIKKVQLEHRLVPPEYLWQLGLPRMMASNNWVIAPGRTQSKSAILSNDPHLEGNRLPNVWHEFTWKCGNRSGAGAGVPGLPGMMVGRNESVGWGATYTFMDSVDSWIEKCRGGKYLDHDKKWKAFSIRREIIKRKKKLPGEAVFYENHRGTLEGDASGAAEKYILNTAWSGAATGAASLKGAMAIVFATSVKEAMAIAGKLEVSFSWVFADAAGNIGYQMSGLMPKRRNGWKGFVPVPAFKKNFDWQGFVPPEQLPRRFNPKEGYITTANNDLNSWGKQKPINMPMGDYRARRISQVLGSAKNHNVASVQKLHYDTYSLQAEEYLKILRPLLGEAQHEQILADWNCHYDLDSVGASVFEAWYRELYSIVFGQGDDNAADLMWREGGIFIDFYQNFDRILQAKKSVWFKGLSREHAYKEALDKIKAHTFRPWGETNRFVLKHLLFGGKFPRFIGFDYGPVPIRGGRATVHQGQIYRSAGRDTSFIPTFRFVTDFSERALHSNLLGGPSDRRFGRFYTNEVESWLNGEYKQLRF</sequence>
<evidence type="ECO:0000256" key="4">
    <source>
        <dbReference type="PIRSR" id="PIRSR001227-1"/>
    </source>
</evidence>
<proteinExistence type="inferred from homology"/>
<evidence type="ECO:0000313" key="7">
    <source>
        <dbReference type="Proteomes" id="UP000006048"/>
    </source>
</evidence>
<feature type="binding site" evidence="5">
    <location>
        <position position="279"/>
    </location>
    <ligand>
        <name>Ca(2+)</name>
        <dbReference type="ChEBI" id="CHEBI:29108"/>
    </ligand>
</feature>
<dbReference type="InterPro" id="IPR014395">
    <property type="entry name" value="Pen/GL7ACA/AHL_acylase"/>
</dbReference>